<evidence type="ECO:0000313" key="2">
    <source>
        <dbReference type="Proteomes" id="UP001431783"/>
    </source>
</evidence>
<dbReference type="Proteomes" id="UP001431783">
    <property type="component" value="Unassembled WGS sequence"/>
</dbReference>
<comment type="caution">
    <text evidence="1">The sequence shown here is derived from an EMBL/GenBank/DDBJ whole genome shotgun (WGS) entry which is preliminary data.</text>
</comment>
<protein>
    <submittedName>
        <fullName evidence="1">Uncharacterized protein</fullName>
    </submittedName>
</protein>
<organism evidence="1 2">
    <name type="scientific">Henosepilachna vigintioctopunctata</name>
    <dbReference type="NCBI Taxonomy" id="420089"/>
    <lineage>
        <taxon>Eukaryota</taxon>
        <taxon>Metazoa</taxon>
        <taxon>Ecdysozoa</taxon>
        <taxon>Arthropoda</taxon>
        <taxon>Hexapoda</taxon>
        <taxon>Insecta</taxon>
        <taxon>Pterygota</taxon>
        <taxon>Neoptera</taxon>
        <taxon>Endopterygota</taxon>
        <taxon>Coleoptera</taxon>
        <taxon>Polyphaga</taxon>
        <taxon>Cucujiformia</taxon>
        <taxon>Coccinelloidea</taxon>
        <taxon>Coccinellidae</taxon>
        <taxon>Epilachninae</taxon>
        <taxon>Epilachnini</taxon>
        <taxon>Henosepilachna</taxon>
    </lineage>
</organism>
<sequence length="161" mass="18514">MLYLWSKACCRGRNTRRRTQVQWRDRLQVNVFREKNAEMSCSKGMLAVRPMRPLELMANRATIKERTAVRDGGIPYWWTEEIAGKQEEVIAIRRHRGGGEAKWRRDPPPLMEELTRADKCMKVGKGSRTDGMTPEAVGMIFGRERGRHGCSTCSVNCSTNR</sequence>
<keyword evidence="2" id="KW-1185">Reference proteome</keyword>
<evidence type="ECO:0000313" key="1">
    <source>
        <dbReference type="EMBL" id="KAK9874518.1"/>
    </source>
</evidence>
<dbReference type="AlphaFoldDB" id="A0AAW1U1F4"/>
<name>A0AAW1U1F4_9CUCU</name>
<proteinExistence type="predicted"/>
<dbReference type="EMBL" id="JARQZJ010000032">
    <property type="protein sequence ID" value="KAK9874518.1"/>
    <property type="molecule type" value="Genomic_DNA"/>
</dbReference>
<gene>
    <name evidence="1" type="ORF">WA026_005362</name>
</gene>
<accession>A0AAW1U1F4</accession>
<reference evidence="1 2" key="1">
    <citation type="submission" date="2023-03" db="EMBL/GenBank/DDBJ databases">
        <title>Genome insight into feeding habits of ladybird beetles.</title>
        <authorList>
            <person name="Li H.-S."/>
            <person name="Huang Y.-H."/>
            <person name="Pang H."/>
        </authorList>
    </citation>
    <scope>NUCLEOTIDE SEQUENCE [LARGE SCALE GENOMIC DNA]</scope>
    <source>
        <strain evidence="1">SYSU_2023b</strain>
        <tissue evidence="1">Whole body</tissue>
    </source>
</reference>